<dbReference type="Proteomes" id="UP001487305">
    <property type="component" value="Unassembled WGS sequence"/>
</dbReference>
<comment type="subcellular location">
    <subcellularLocation>
        <location evidence="1">Cell envelope</location>
    </subcellularLocation>
</comment>
<dbReference type="InterPro" id="IPR058636">
    <property type="entry name" value="Beta-barrel_YknX"/>
</dbReference>
<evidence type="ECO:0000313" key="7">
    <source>
        <dbReference type="EMBL" id="MEQ3361378.1"/>
    </source>
</evidence>
<feature type="domain" description="Multidrug resistance protein MdtA-like barrel-sandwich hybrid" evidence="5">
    <location>
        <begin position="123"/>
        <end position="282"/>
    </location>
</feature>
<evidence type="ECO:0000256" key="2">
    <source>
        <dbReference type="ARBA" id="ARBA00023054"/>
    </source>
</evidence>
<feature type="domain" description="YknX-like beta-barrel" evidence="6">
    <location>
        <begin position="296"/>
        <end position="378"/>
    </location>
</feature>
<keyword evidence="2" id="KW-0175">Coiled coil</keyword>
<evidence type="ECO:0000256" key="1">
    <source>
        <dbReference type="ARBA" id="ARBA00004196"/>
    </source>
</evidence>
<name>A0ABV1J8G3_9ACTN</name>
<gene>
    <name evidence="7" type="ORF">AAA083_00140</name>
</gene>
<dbReference type="InterPro" id="IPR050465">
    <property type="entry name" value="UPF0194_transport"/>
</dbReference>
<keyword evidence="8" id="KW-1185">Reference proteome</keyword>
<sequence length="476" mass="48594">MPNDDNDPIDPLHPNRMQGAGGYGYPAYDPQLPAAVDADALADMRAYSSLREKRKKAKRKKAITIAVACTVAVLAAAGGLTWYFSSMAAGPADDMPLPTAFVEKGTFSDSVSASGKLKPVSSVSATPEVDGLVGEVLVAEGDAVTEGQTLYTIVNDDLDKAIVQAQQGIDEARNGVSQAQLAVDEAYRSKQAGINAAAAASQAAEAAGESEAEAPAFDVAQADSAIRQAELSLASAQTALSNAQSAYDDAVARAEKRTVTAAIDGSVVSVNIEPGKALANASGSASPMQIADLSQMTVSVEVNEIDILKVEAGQDAVLTFSAIPDLELVGTVSHIATVDTGSADGANMGYGGTVTYKVDLLIEQPDPRLKPGMTAKASIESQKIENTLMVPVSAVQTTSANEGFVYVVDPEDPTNMQERAIEIVASNGLTMAVKGSIAEGDEIMLVGDSGGASMGMGMGAAGSSASADVAVETVAG</sequence>
<keyword evidence="4" id="KW-0472">Membrane</keyword>
<evidence type="ECO:0000256" key="3">
    <source>
        <dbReference type="SAM" id="MobiDB-lite"/>
    </source>
</evidence>
<dbReference type="Gene3D" id="2.40.420.20">
    <property type="match status" value="1"/>
</dbReference>
<evidence type="ECO:0000313" key="8">
    <source>
        <dbReference type="Proteomes" id="UP001487305"/>
    </source>
</evidence>
<dbReference type="RefSeq" id="WP_245874552.1">
    <property type="nucleotide sequence ID" value="NZ_JBBNOP010000001.1"/>
</dbReference>
<dbReference type="Pfam" id="PF25990">
    <property type="entry name" value="Beta-barrel_YknX"/>
    <property type="match status" value="1"/>
</dbReference>
<feature type="region of interest" description="Disordered" evidence="3">
    <location>
        <begin position="1"/>
        <end position="24"/>
    </location>
</feature>
<organism evidence="7 8">
    <name type="scientific">Raoultibacter massiliensis</name>
    <dbReference type="NCBI Taxonomy" id="1852371"/>
    <lineage>
        <taxon>Bacteria</taxon>
        <taxon>Bacillati</taxon>
        <taxon>Actinomycetota</taxon>
        <taxon>Coriobacteriia</taxon>
        <taxon>Eggerthellales</taxon>
        <taxon>Eggerthellaceae</taxon>
        <taxon>Raoultibacter</taxon>
    </lineage>
</organism>
<feature type="transmembrane region" description="Helical" evidence="4">
    <location>
        <begin position="62"/>
        <end position="84"/>
    </location>
</feature>
<protein>
    <submittedName>
        <fullName evidence="7">Efflux RND transporter periplasmic adaptor subunit</fullName>
    </submittedName>
</protein>
<dbReference type="SUPFAM" id="SSF111369">
    <property type="entry name" value="HlyD-like secretion proteins"/>
    <property type="match status" value="2"/>
</dbReference>
<accession>A0ABV1J8G3</accession>
<dbReference type="Gene3D" id="2.40.30.170">
    <property type="match status" value="1"/>
</dbReference>
<comment type="caution">
    <text evidence="7">The sequence shown here is derived from an EMBL/GenBank/DDBJ whole genome shotgun (WGS) entry which is preliminary data.</text>
</comment>
<dbReference type="EMBL" id="JBBNOP010000001">
    <property type="protein sequence ID" value="MEQ3361378.1"/>
    <property type="molecule type" value="Genomic_DNA"/>
</dbReference>
<proteinExistence type="predicted"/>
<dbReference type="PANTHER" id="PTHR32347">
    <property type="entry name" value="EFFLUX SYSTEM COMPONENT YKNX-RELATED"/>
    <property type="match status" value="1"/>
</dbReference>
<evidence type="ECO:0000259" key="6">
    <source>
        <dbReference type="Pfam" id="PF25990"/>
    </source>
</evidence>
<evidence type="ECO:0000256" key="4">
    <source>
        <dbReference type="SAM" id="Phobius"/>
    </source>
</evidence>
<reference evidence="7 8" key="1">
    <citation type="submission" date="2024-04" db="EMBL/GenBank/DDBJ databases">
        <title>Human intestinal bacterial collection.</title>
        <authorList>
            <person name="Pauvert C."/>
            <person name="Hitch T.C.A."/>
            <person name="Clavel T."/>
        </authorList>
    </citation>
    <scope>NUCLEOTIDE SEQUENCE [LARGE SCALE GENOMIC DNA]</scope>
    <source>
        <strain evidence="7 8">CLA-KB-H42</strain>
    </source>
</reference>
<evidence type="ECO:0000259" key="5">
    <source>
        <dbReference type="Pfam" id="PF25917"/>
    </source>
</evidence>
<dbReference type="Pfam" id="PF25917">
    <property type="entry name" value="BSH_RND"/>
    <property type="match status" value="1"/>
</dbReference>
<keyword evidence="4" id="KW-0812">Transmembrane</keyword>
<dbReference type="Gene3D" id="2.40.50.100">
    <property type="match status" value="1"/>
</dbReference>
<keyword evidence="4" id="KW-1133">Transmembrane helix</keyword>
<dbReference type="InterPro" id="IPR058625">
    <property type="entry name" value="MdtA-like_BSH"/>
</dbReference>